<sequence>MGSRRLIAIILAKRQLSDQPPKKIKNFAEISQTTNQPANQSSPSSAPQTVASPRAASKASERSSSITAAAGLNKAAGEEYLVPEYSKHNEYSFYDLNLDLTKERMPQPQANRLD</sequence>
<dbReference type="RefSeq" id="XP_022659491.1">
    <property type="nucleotide sequence ID" value="XM_022803756.1"/>
</dbReference>
<feature type="compositionally biased region" description="Low complexity" evidence="1">
    <location>
        <begin position="35"/>
        <end position="65"/>
    </location>
</feature>
<dbReference type="AlphaFoldDB" id="A0A7M7JZL6"/>
<dbReference type="EnsemblMetazoa" id="XM_022803756">
    <property type="protein sequence ID" value="XP_022659491"/>
    <property type="gene ID" value="LOC111249640"/>
</dbReference>
<dbReference type="KEGG" id="vde:111249640"/>
<accession>A0A7M7JZL6</accession>
<dbReference type="GeneID" id="111249640"/>
<evidence type="ECO:0000256" key="1">
    <source>
        <dbReference type="SAM" id="MobiDB-lite"/>
    </source>
</evidence>
<dbReference type="GO" id="GO:0045271">
    <property type="term" value="C:respiratory chain complex I"/>
    <property type="evidence" value="ECO:0007669"/>
    <property type="project" value="InterPro"/>
</dbReference>
<dbReference type="Pfam" id="PF15880">
    <property type="entry name" value="NDUFV3"/>
    <property type="match status" value="1"/>
</dbReference>
<keyword evidence="3" id="KW-1185">Reference proteome</keyword>
<protein>
    <recommendedName>
        <fullName evidence="4">NADH dehydrogenase [ubiquinone] flavoprotein 3, mitochondrial</fullName>
    </recommendedName>
</protein>
<reference evidence="2" key="1">
    <citation type="submission" date="2021-01" db="UniProtKB">
        <authorList>
            <consortium name="EnsemblMetazoa"/>
        </authorList>
    </citation>
    <scope>IDENTIFICATION</scope>
</reference>
<dbReference type="InParanoid" id="A0A7M7JZL6"/>
<dbReference type="Proteomes" id="UP000594260">
    <property type="component" value="Unplaced"/>
</dbReference>
<dbReference type="CTD" id="4731"/>
<dbReference type="OrthoDB" id="6161911at2759"/>
<dbReference type="InterPro" id="IPR026193">
    <property type="entry name" value="NDUFV3"/>
</dbReference>
<feature type="region of interest" description="Disordered" evidence="1">
    <location>
        <begin position="21"/>
        <end position="66"/>
    </location>
</feature>
<proteinExistence type="predicted"/>
<organism evidence="2 3">
    <name type="scientific">Varroa destructor</name>
    <name type="common">Honeybee mite</name>
    <dbReference type="NCBI Taxonomy" id="109461"/>
    <lineage>
        <taxon>Eukaryota</taxon>
        <taxon>Metazoa</taxon>
        <taxon>Ecdysozoa</taxon>
        <taxon>Arthropoda</taxon>
        <taxon>Chelicerata</taxon>
        <taxon>Arachnida</taxon>
        <taxon>Acari</taxon>
        <taxon>Parasitiformes</taxon>
        <taxon>Mesostigmata</taxon>
        <taxon>Gamasina</taxon>
        <taxon>Dermanyssoidea</taxon>
        <taxon>Varroidae</taxon>
        <taxon>Varroa</taxon>
    </lineage>
</organism>
<evidence type="ECO:0008006" key="4">
    <source>
        <dbReference type="Google" id="ProtNLM"/>
    </source>
</evidence>
<dbReference type="GO" id="GO:0005739">
    <property type="term" value="C:mitochondrion"/>
    <property type="evidence" value="ECO:0007669"/>
    <property type="project" value="InterPro"/>
</dbReference>
<evidence type="ECO:0000313" key="2">
    <source>
        <dbReference type="EnsemblMetazoa" id="XP_022659491"/>
    </source>
</evidence>
<name>A0A7M7JZL6_VARDE</name>
<evidence type="ECO:0000313" key="3">
    <source>
        <dbReference type="Proteomes" id="UP000594260"/>
    </source>
</evidence>